<dbReference type="Gene3D" id="3.40.50.1820">
    <property type="entry name" value="alpha/beta hydrolase"/>
    <property type="match status" value="1"/>
</dbReference>
<dbReference type="Proteomes" id="UP000255355">
    <property type="component" value="Unassembled WGS sequence"/>
</dbReference>
<accession>A0A370H3I8</accession>
<dbReference type="AlphaFoldDB" id="A0A370H3I8"/>
<protein>
    <submittedName>
        <fullName evidence="3">Pimeloyl-ACP methyl ester carboxylesterase</fullName>
    </submittedName>
</protein>
<dbReference type="InterPro" id="IPR029058">
    <property type="entry name" value="AB_hydrolase_fold"/>
</dbReference>
<evidence type="ECO:0000313" key="4">
    <source>
        <dbReference type="Proteomes" id="UP000255355"/>
    </source>
</evidence>
<gene>
    <name evidence="3" type="ORF">DFR68_106567</name>
</gene>
<dbReference type="SUPFAM" id="SSF53474">
    <property type="entry name" value="alpha/beta-Hydrolases"/>
    <property type="match status" value="1"/>
</dbReference>
<dbReference type="RefSeq" id="WP_246011388.1">
    <property type="nucleotide sequence ID" value="NZ_QQAZ01000006.1"/>
</dbReference>
<dbReference type="EMBL" id="QQAZ01000006">
    <property type="protein sequence ID" value="RDI50128.1"/>
    <property type="molecule type" value="Genomic_DNA"/>
</dbReference>
<evidence type="ECO:0000313" key="3">
    <source>
        <dbReference type="EMBL" id="RDI50128.1"/>
    </source>
</evidence>
<proteinExistence type="predicted"/>
<evidence type="ECO:0000256" key="1">
    <source>
        <dbReference type="SAM" id="MobiDB-lite"/>
    </source>
</evidence>
<dbReference type="InterPro" id="IPR000073">
    <property type="entry name" value="AB_hydrolase_1"/>
</dbReference>
<dbReference type="STRING" id="1210089.GCA_001613165_03977"/>
<feature type="domain" description="AB hydrolase-1" evidence="2">
    <location>
        <begin position="39"/>
        <end position="281"/>
    </location>
</feature>
<evidence type="ECO:0000259" key="2">
    <source>
        <dbReference type="Pfam" id="PF12697"/>
    </source>
</evidence>
<keyword evidence="4" id="KW-1185">Reference proteome</keyword>
<feature type="region of interest" description="Disordered" evidence="1">
    <location>
        <begin position="292"/>
        <end position="321"/>
    </location>
</feature>
<organism evidence="3 4">
    <name type="scientific">Nocardia mexicana</name>
    <dbReference type="NCBI Taxonomy" id="279262"/>
    <lineage>
        <taxon>Bacteria</taxon>
        <taxon>Bacillati</taxon>
        <taxon>Actinomycetota</taxon>
        <taxon>Actinomycetes</taxon>
        <taxon>Mycobacteriales</taxon>
        <taxon>Nocardiaceae</taxon>
        <taxon>Nocardia</taxon>
    </lineage>
</organism>
<dbReference type="Pfam" id="PF12697">
    <property type="entry name" value="Abhydrolase_6"/>
    <property type="match status" value="1"/>
</dbReference>
<name>A0A370H3I8_9NOCA</name>
<comment type="caution">
    <text evidence="3">The sequence shown here is derived from an EMBL/GenBank/DDBJ whole genome shotgun (WGS) entry which is preliminary data.</text>
</comment>
<reference evidence="3 4" key="1">
    <citation type="submission" date="2018-07" db="EMBL/GenBank/DDBJ databases">
        <title>Genomic Encyclopedia of Type Strains, Phase IV (KMG-IV): sequencing the most valuable type-strain genomes for metagenomic binning, comparative biology and taxonomic classification.</title>
        <authorList>
            <person name="Goeker M."/>
        </authorList>
    </citation>
    <scope>NUCLEOTIDE SEQUENCE [LARGE SCALE GENOMIC DNA]</scope>
    <source>
        <strain evidence="3 4">DSM 44952</strain>
    </source>
</reference>
<dbReference type="InterPro" id="IPR050471">
    <property type="entry name" value="AB_hydrolase"/>
</dbReference>
<dbReference type="PANTHER" id="PTHR43433:SF5">
    <property type="entry name" value="AB HYDROLASE-1 DOMAIN-CONTAINING PROTEIN"/>
    <property type="match status" value="1"/>
</dbReference>
<dbReference type="PANTHER" id="PTHR43433">
    <property type="entry name" value="HYDROLASE, ALPHA/BETA FOLD FAMILY PROTEIN"/>
    <property type="match status" value="1"/>
</dbReference>
<sequence length="321" mass="34938">MPKTGSPPHTQGDSVWVTTSDGRRLHAMELPGPEGAPTVVFEAGAMASRSTWALVQPLVGHWARAIVYDRSGLGRSAPDPRSRTLGRMADDLGEVLDHFGAGPYVLVAHSAGGPIARTAAAANPHRIAGLVLIDPTDEGLDLLFGNAFRKAERRNIALFLMAARMRLLRPLFRSITAPLPPDARADMRREAFTPQAVKTFADQSRTFLDDLSAYRDNPPNLGALPLTVISGGLPGNGMNPDLRTAFNESHARRAANSPRGRHIIATQSAHYPPLTEPDLIATEIHRLITHTRPSIDHQAQRYSSSPPRQSEFRRSATPEIF</sequence>
<dbReference type="GO" id="GO:0003824">
    <property type="term" value="F:catalytic activity"/>
    <property type="evidence" value="ECO:0007669"/>
    <property type="project" value="UniProtKB-ARBA"/>
</dbReference>
<feature type="compositionally biased region" description="Basic and acidic residues" evidence="1">
    <location>
        <begin position="310"/>
        <end position="321"/>
    </location>
</feature>